<name>A0A7W9NK33_9PSEU</name>
<accession>A0A7W9NK33</accession>
<evidence type="ECO:0000256" key="2">
    <source>
        <dbReference type="SAM" id="Phobius"/>
    </source>
</evidence>
<dbReference type="Proteomes" id="UP000585638">
    <property type="component" value="Unassembled WGS sequence"/>
</dbReference>
<keyword evidence="2" id="KW-0812">Transmembrane</keyword>
<evidence type="ECO:0000313" key="4">
    <source>
        <dbReference type="EMBL" id="MBB5894803.1"/>
    </source>
</evidence>
<feature type="transmembrane region" description="Helical" evidence="2">
    <location>
        <begin position="61"/>
        <end position="87"/>
    </location>
</feature>
<evidence type="ECO:0000259" key="3">
    <source>
        <dbReference type="Pfam" id="PF13559"/>
    </source>
</evidence>
<dbReference type="AlphaFoldDB" id="A0A7W9NK33"/>
<dbReference type="EMBL" id="JACHIR010000001">
    <property type="protein sequence ID" value="MBB5894803.1"/>
    <property type="molecule type" value="Genomic_DNA"/>
</dbReference>
<feature type="domain" description="Protein-glutamine gamma-glutamyltransferase-like C-terminal" evidence="3">
    <location>
        <begin position="142"/>
        <end position="211"/>
    </location>
</feature>
<gene>
    <name evidence="4" type="ORF">BJ998_005999</name>
</gene>
<keyword evidence="2" id="KW-0472">Membrane</keyword>
<comment type="caution">
    <text evidence="4">The sequence shown here is derived from an EMBL/GenBank/DDBJ whole genome shotgun (WGS) entry which is preliminary data.</text>
</comment>
<keyword evidence="5" id="KW-1185">Reference proteome</keyword>
<evidence type="ECO:0000313" key="5">
    <source>
        <dbReference type="Proteomes" id="UP000585638"/>
    </source>
</evidence>
<feature type="region of interest" description="Disordered" evidence="1">
    <location>
        <begin position="34"/>
        <end position="55"/>
    </location>
</feature>
<dbReference type="Pfam" id="PF13559">
    <property type="entry name" value="DUF4129"/>
    <property type="match status" value="1"/>
</dbReference>
<evidence type="ECO:0000256" key="1">
    <source>
        <dbReference type="SAM" id="MobiDB-lite"/>
    </source>
</evidence>
<dbReference type="InterPro" id="IPR025403">
    <property type="entry name" value="TgpA-like_C"/>
</dbReference>
<proteinExistence type="predicted"/>
<protein>
    <recommendedName>
        <fullName evidence="3">Protein-glutamine gamma-glutamyltransferase-like C-terminal domain-containing protein</fullName>
    </recommendedName>
</protein>
<organism evidence="4 5">
    <name type="scientific">Kutzneria kofuensis</name>
    <dbReference type="NCBI Taxonomy" id="103725"/>
    <lineage>
        <taxon>Bacteria</taxon>
        <taxon>Bacillati</taxon>
        <taxon>Actinomycetota</taxon>
        <taxon>Actinomycetes</taxon>
        <taxon>Pseudonocardiales</taxon>
        <taxon>Pseudonocardiaceae</taxon>
        <taxon>Kutzneria</taxon>
    </lineage>
</organism>
<reference evidence="4 5" key="1">
    <citation type="submission" date="2020-08" db="EMBL/GenBank/DDBJ databases">
        <title>Sequencing the genomes of 1000 actinobacteria strains.</title>
        <authorList>
            <person name="Klenk H.-P."/>
        </authorList>
    </citation>
    <scope>NUCLEOTIDE SEQUENCE [LARGE SCALE GENOMIC DNA]</scope>
    <source>
        <strain evidence="4 5">DSM 43851</strain>
    </source>
</reference>
<keyword evidence="2" id="KW-1133">Transmembrane helix</keyword>
<dbReference type="RefSeq" id="WP_184866678.1">
    <property type="nucleotide sequence ID" value="NZ_BAAAWY010000019.1"/>
</dbReference>
<sequence length="222" mass="23457">MSRVAPRMLALAALLLLAVVAARGAVSYTLNPLRLGGNTRPTTPPPTLSTNPAPQQQGGPVTYLILLLGVIGLLLSVAAVVSLVTLIRHRQRVRAIVAPQGHDQDGEGAFGPVAPLVLAGRQAVIRLRRREGGPPSDRVIAAWLSLEQAATETGTERQPHETPTEFVGSVLAGHDVDPAALEDLRRLYGRARFGREGVMTDADADAAGDALDRIIADLEATR</sequence>